<dbReference type="PANTHER" id="PTHR30313:SF2">
    <property type="entry name" value="DNA PRIMASE"/>
    <property type="match status" value="1"/>
</dbReference>
<keyword evidence="15" id="KW-1185">Reference proteome</keyword>
<reference evidence="14 15" key="1">
    <citation type="submission" date="2020-08" db="EMBL/GenBank/DDBJ databases">
        <title>Whole genome shotgun sequence of Actinocatenispora thailandica NBRC 105041.</title>
        <authorList>
            <person name="Komaki H."/>
            <person name="Tamura T."/>
        </authorList>
    </citation>
    <scope>NUCLEOTIDE SEQUENCE [LARGE SCALE GENOMIC DNA]</scope>
    <source>
        <strain evidence="14 15">NBRC 105041</strain>
    </source>
</reference>
<dbReference type="InterPro" id="IPR036977">
    <property type="entry name" value="DNA_primase_Znf_CHC2"/>
</dbReference>
<dbReference type="KEGG" id="atl:Athai_39970"/>
<evidence type="ECO:0000256" key="10">
    <source>
        <dbReference type="ARBA" id="ARBA00022842"/>
    </source>
</evidence>
<organism evidence="14 15">
    <name type="scientific">Actinocatenispora thailandica</name>
    <dbReference type="NCBI Taxonomy" id="227318"/>
    <lineage>
        <taxon>Bacteria</taxon>
        <taxon>Bacillati</taxon>
        <taxon>Actinomycetota</taxon>
        <taxon>Actinomycetes</taxon>
        <taxon>Micromonosporales</taxon>
        <taxon>Micromonosporaceae</taxon>
        <taxon>Actinocatenispora</taxon>
    </lineage>
</organism>
<dbReference type="GO" id="GO:0000428">
    <property type="term" value="C:DNA-directed RNA polymerase complex"/>
    <property type="evidence" value="ECO:0007669"/>
    <property type="project" value="UniProtKB-KW"/>
</dbReference>
<keyword evidence="2" id="KW-0240">DNA-directed RNA polymerase</keyword>
<proteinExistence type="predicted"/>
<gene>
    <name evidence="14" type="ORF">Athai_39970</name>
</gene>
<evidence type="ECO:0000256" key="12">
    <source>
        <dbReference type="ARBA" id="ARBA00023163"/>
    </source>
</evidence>
<dbReference type="SUPFAM" id="SSF56731">
    <property type="entry name" value="DNA primase core"/>
    <property type="match status" value="1"/>
</dbReference>
<dbReference type="GO" id="GO:0008270">
    <property type="term" value="F:zinc ion binding"/>
    <property type="evidence" value="ECO:0007669"/>
    <property type="project" value="UniProtKB-KW"/>
</dbReference>
<dbReference type="GO" id="GO:0003677">
    <property type="term" value="F:DNA binding"/>
    <property type="evidence" value="ECO:0007669"/>
    <property type="project" value="UniProtKB-KW"/>
</dbReference>
<dbReference type="PANTHER" id="PTHR30313">
    <property type="entry name" value="DNA PRIMASE"/>
    <property type="match status" value="1"/>
</dbReference>
<dbReference type="InterPro" id="IPR002694">
    <property type="entry name" value="Znf_CHC2"/>
</dbReference>
<evidence type="ECO:0000256" key="11">
    <source>
        <dbReference type="ARBA" id="ARBA00023125"/>
    </source>
</evidence>
<keyword evidence="9" id="KW-0862">Zinc</keyword>
<evidence type="ECO:0000256" key="3">
    <source>
        <dbReference type="ARBA" id="ARBA00022515"/>
    </source>
</evidence>
<protein>
    <recommendedName>
        <fullName evidence="13">Zinc finger CHC2-type domain-containing protein</fullName>
    </recommendedName>
</protein>
<dbReference type="SUPFAM" id="SSF57783">
    <property type="entry name" value="Zinc beta-ribbon"/>
    <property type="match status" value="1"/>
</dbReference>
<dbReference type="GO" id="GO:0006269">
    <property type="term" value="P:DNA replication, synthesis of primer"/>
    <property type="evidence" value="ECO:0007669"/>
    <property type="project" value="UniProtKB-KW"/>
</dbReference>
<evidence type="ECO:0000256" key="1">
    <source>
        <dbReference type="ARBA" id="ARBA00001947"/>
    </source>
</evidence>
<dbReference type="Pfam" id="PF01807">
    <property type="entry name" value="Zn_ribbon_DnaG"/>
    <property type="match status" value="1"/>
</dbReference>
<evidence type="ECO:0000256" key="7">
    <source>
        <dbReference type="ARBA" id="ARBA00022723"/>
    </source>
</evidence>
<dbReference type="GO" id="GO:0003899">
    <property type="term" value="F:DNA-directed RNA polymerase activity"/>
    <property type="evidence" value="ECO:0007669"/>
    <property type="project" value="InterPro"/>
</dbReference>
<evidence type="ECO:0000313" key="15">
    <source>
        <dbReference type="Proteomes" id="UP000611640"/>
    </source>
</evidence>
<evidence type="ECO:0000256" key="4">
    <source>
        <dbReference type="ARBA" id="ARBA00022679"/>
    </source>
</evidence>
<keyword evidence="7" id="KW-0479">Metal-binding</keyword>
<evidence type="ECO:0000256" key="5">
    <source>
        <dbReference type="ARBA" id="ARBA00022695"/>
    </source>
</evidence>
<dbReference type="AlphaFoldDB" id="A0A7R7DRJ2"/>
<keyword evidence="10" id="KW-0460">Magnesium</keyword>
<sequence>MAGRIVAADIAAVRERVSIVEVIGGQVTLRPAGGGNLKGLCPFHEEKSPSFNVTPQRGVFYCFGCGKGGDAISFLMETDHLTFSESVERLAGMVGITLRYEESGDGGPRRREDTGSRRTLVAAHADAAAFYAEQLGSPGARTAREFLAQRGFDRDAALRFGCGFAPTRGTRWASTCAPRGTRRRT</sequence>
<dbReference type="InterPro" id="IPR050219">
    <property type="entry name" value="DnaG_primase"/>
</dbReference>
<evidence type="ECO:0000259" key="13">
    <source>
        <dbReference type="SMART" id="SM00400"/>
    </source>
</evidence>
<keyword evidence="6" id="KW-0235">DNA replication</keyword>
<dbReference type="FunFam" id="3.90.580.10:FF:000001">
    <property type="entry name" value="DNA primase"/>
    <property type="match status" value="1"/>
</dbReference>
<keyword evidence="3" id="KW-0639">Primosome</keyword>
<keyword evidence="5" id="KW-0548">Nucleotidyltransferase</keyword>
<comment type="cofactor">
    <cofactor evidence="1">
        <name>Zn(2+)</name>
        <dbReference type="ChEBI" id="CHEBI:29105"/>
    </cofactor>
</comment>
<accession>A0A7R7DRJ2</accession>
<dbReference type="GO" id="GO:1990077">
    <property type="term" value="C:primosome complex"/>
    <property type="evidence" value="ECO:0007669"/>
    <property type="project" value="UniProtKB-KW"/>
</dbReference>
<dbReference type="InterPro" id="IPR037068">
    <property type="entry name" value="DNA_primase_core_N_sf"/>
</dbReference>
<dbReference type="SMART" id="SM00400">
    <property type="entry name" value="ZnF_CHCC"/>
    <property type="match status" value="1"/>
</dbReference>
<evidence type="ECO:0000256" key="8">
    <source>
        <dbReference type="ARBA" id="ARBA00022771"/>
    </source>
</evidence>
<dbReference type="GO" id="GO:0005737">
    <property type="term" value="C:cytoplasm"/>
    <property type="evidence" value="ECO:0007669"/>
    <property type="project" value="TreeGrafter"/>
</dbReference>
<evidence type="ECO:0000256" key="6">
    <source>
        <dbReference type="ARBA" id="ARBA00022705"/>
    </source>
</evidence>
<dbReference type="Gene3D" id="3.90.580.10">
    <property type="entry name" value="Zinc finger, CHC2-type domain"/>
    <property type="match status" value="1"/>
</dbReference>
<keyword evidence="8" id="KW-0863">Zinc-finger</keyword>
<dbReference type="Gene3D" id="3.90.980.10">
    <property type="entry name" value="DNA primase, catalytic core, N-terminal domain"/>
    <property type="match status" value="1"/>
</dbReference>
<evidence type="ECO:0000313" key="14">
    <source>
        <dbReference type="EMBL" id="BCJ36494.1"/>
    </source>
</evidence>
<dbReference type="Proteomes" id="UP000611640">
    <property type="component" value="Chromosome"/>
</dbReference>
<dbReference type="EMBL" id="AP023355">
    <property type="protein sequence ID" value="BCJ36494.1"/>
    <property type="molecule type" value="Genomic_DNA"/>
</dbReference>
<keyword evidence="12" id="KW-0804">Transcription</keyword>
<keyword evidence="11" id="KW-0238">DNA-binding</keyword>
<name>A0A7R7DRJ2_9ACTN</name>
<evidence type="ECO:0000256" key="9">
    <source>
        <dbReference type="ARBA" id="ARBA00022833"/>
    </source>
</evidence>
<feature type="domain" description="Zinc finger CHC2-type" evidence="13">
    <location>
        <begin position="37"/>
        <end position="91"/>
    </location>
</feature>
<keyword evidence="4" id="KW-0808">Transferase</keyword>
<evidence type="ECO:0000256" key="2">
    <source>
        <dbReference type="ARBA" id="ARBA00022478"/>
    </source>
</evidence>